<keyword evidence="4" id="KW-1185">Reference proteome</keyword>
<dbReference type="GO" id="GO:0003677">
    <property type="term" value="F:DNA binding"/>
    <property type="evidence" value="ECO:0007669"/>
    <property type="project" value="UniProtKB-KW"/>
</dbReference>
<dbReference type="InterPro" id="IPR036388">
    <property type="entry name" value="WH-like_DNA-bd_sf"/>
</dbReference>
<evidence type="ECO:0000256" key="1">
    <source>
        <dbReference type="ARBA" id="ARBA00023125"/>
    </source>
</evidence>
<sequence>MKLSKRGEYGFRAMIDIGLAHELGRELVPLGELAENGKIPTKFLEQILLDLRQGEFLTSMRGKYGGYKLARPAKDIIAGQIVRYLEGPLAPIGCVSQTAYEKCSCPDEVHCGLRMLMLDVRNAIANILDRYTIADVVEVTLRKMRRDNVNLPYVSSPRAGESRRIHGKSKRGPAARTAAPENRKPSPMTTPFETGLDDFLYREGI</sequence>
<proteinExistence type="predicted"/>
<dbReference type="InterPro" id="IPR036390">
    <property type="entry name" value="WH_DNA-bd_sf"/>
</dbReference>
<evidence type="ECO:0000313" key="4">
    <source>
        <dbReference type="Proteomes" id="UP000217265"/>
    </source>
</evidence>
<dbReference type="GO" id="GO:0005829">
    <property type="term" value="C:cytosol"/>
    <property type="evidence" value="ECO:0007669"/>
    <property type="project" value="TreeGrafter"/>
</dbReference>
<dbReference type="NCBIfam" id="TIGR00738">
    <property type="entry name" value="rrf2_super"/>
    <property type="match status" value="1"/>
</dbReference>
<dbReference type="GO" id="GO:0003700">
    <property type="term" value="F:DNA-binding transcription factor activity"/>
    <property type="evidence" value="ECO:0007669"/>
    <property type="project" value="TreeGrafter"/>
</dbReference>
<dbReference type="Gene3D" id="1.10.10.10">
    <property type="entry name" value="Winged helix-like DNA-binding domain superfamily/Winged helix DNA-binding domain"/>
    <property type="match status" value="1"/>
</dbReference>
<organism evidence="3 4">
    <name type="scientific">Nibricoccus aquaticus</name>
    <dbReference type="NCBI Taxonomy" id="2576891"/>
    <lineage>
        <taxon>Bacteria</taxon>
        <taxon>Pseudomonadati</taxon>
        <taxon>Verrucomicrobiota</taxon>
        <taxon>Opitutia</taxon>
        <taxon>Opitutales</taxon>
        <taxon>Opitutaceae</taxon>
        <taxon>Nibricoccus</taxon>
    </lineage>
</organism>
<gene>
    <name evidence="3" type="ORF">CMV30_15215</name>
</gene>
<dbReference type="PANTHER" id="PTHR33221">
    <property type="entry name" value="WINGED HELIX-TURN-HELIX TRANSCRIPTIONAL REGULATOR, RRF2 FAMILY"/>
    <property type="match status" value="1"/>
</dbReference>
<name>A0A290QFZ2_9BACT</name>
<dbReference type="Proteomes" id="UP000217265">
    <property type="component" value="Chromosome"/>
</dbReference>
<dbReference type="KEGG" id="vbh:CMV30_15215"/>
<dbReference type="OrthoDB" id="9808360at2"/>
<protein>
    <submittedName>
        <fullName evidence="3">BadM/Rrf2 family transcriptional regulator</fullName>
    </submittedName>
</protein>
<evidence type="ECO:0000256" key="2">
    <source>
        <dbReference type="SAM" id="MobiDB-lite"/>
    </source>
</evidence>
<evidence type="ECO:0000313" key="3">
    <source>
        <dbReference type="EMBL" id="ATC65196.1"/>
    </source>
</evidence>
<reference evidence="3 4" key="1">
    <citation type="submission" date="2017-09" db="EMBL/GenBank/DDBJ databases">
        <title>Complete genome sequence of Verrucomicrobial strain HZ-65, isolated from freshwater.</title>
        <authorList>
            <person name="Choi A."/>
        </authorList>
    </citation>
    <scope>NUCLEOTIDE SEQUENCE [LARGE SCALE GENOMIC DNA]</scope>
    <source>
        <strain evidence="3 4">HZ-65</strain>
    </source>
</reference>
<dbReference type="SUPFAM" id="SSF46785">
    <property type="entry name" value="Winged helix' DNA-binding domain"/>
    <property type="match status" value="1"/>
</dbReference>
<dbReference type="InterPro" id="IPR000944">
    <property type="entry name" value="Tscrpt_reg_Rrf2"/>
</dbReference>
<accession>A0A290QFZ2</accession>
<dbReference type="EMBL" id="CP023344">
    <property type="protein sequence ID" value="ATC65196.1"/>
    <property type="molecule type" value="Genomic_DNA"/>
</dbReference>
<dbReference type="Pfam" id="PF02082">
    <property type="entry name" value="Rrf2"/>
    <property type="match status" value="1"/>
</dbReference>
<dbReference type="PROSITE" id="PS51197">
    <property type="entry name" value="HTH_RRF2_2"/>
    <property type="match status" value="1"/>
</dbReference>
<dbReference type="AlphaFoldDB" id="A0A290QFZ2"/>
<keyword evidence="1" id="KW-0238">DNA-binding</keyword>
<dbReference type="PANTHER" id="PTHR33221:SF5">
    <property type="entry name" value="HTH-TYPE TRANSCRIPTIONAL REGULATOR ISCR"/>
    <property type="match status" value="1"/>
</dbReference>
<feature type="region of interest" description="Disordered" evidence="2">
    <location>
        <begin position="155"/>
        <end position="193"/>
    </location>
</feature>
<dbReference type="RefSeq" id="WP_096056827.1">
    <property type="nucleotide sequence ID" value="NZ_CP023344.1"/>
</dbReference>